<accession>M8AJE2</accession>
<feature type="region of interest" description="Disordered" evidence="1">
    <location>
        <begin position="1"/>
        <end position="22"/>
    </location>
</feature>
<dbReference type="AlphaFoldDB" id="M8AJE2"/>
<gene>
    <name evidence="2" type="ORF">TRIUR3_28146</name>
</gene>
<feature type="compositionally biased region" description="Low complexity" evidence="1">
    <location>
        <begin position="1"/>
        <end position="17"/>
    </location>
</feature>
<proteinExistence type="predicted"/>
<sequence>MVPFSARSTGAATASASDWPPATMIDAGIFDLAGAVGSDTTSYWNTASWTDPDGTVYLP</sequence>
<evidence type="ECO:0000313" key="2">
    <source>
        <dbReference type="EMBL" id="EMS60919.1"/>
    </source>
</evidence>
<name>M8AJE2_TRIUA</name>
<organism evidence="2">
    <name type="scientific">Triticum urartu</name>
    <name type="common">Red wild einkorn</name>
    <name type="synonym">Crithodium urartu</name>
    <dbReference type="NCBI Taxonomy" id="4572"/>
    <lineage>
        <taxon>Eukaryota</taxon>
        <taxon>Viridiplantae</taxon>
        <taxon>Streptophyta</taxon>
        <taxon>Embryophyta</taxon>
        <taxon>Tracheophyta</taxon>
        <taxon>Spermatophyta</taxon>
        <taxon>Magnoliopsida</taxon>
        <taxon>Liliopsida</taxon>
        <taxon>Poales</taxon>
        <taxon>Poaceae</taxon>
        <taxon>BOP clade</taxon>
        <taxon>Pooideae</taxon>
        <taxon>Triticodae</taxon>
        <taxon>Triticeae</taxon>
        <taxon>Triticinae</taxon>
        <taxon>Triticum</taxon>
    </lineage>
</organism>
<reference evidence="2" key="1">
    <citation type="journal article" date="2013" name="Nature">
        <title>Draft genome of the wheat A-genome progenitor Triticum urartu.</title>
        <authorList>
            <person name="Ling H.Q."/>
            <person name="Zhao S."/>
            <person name="Liu D."/>
            <person name="Wang J."/>
            <person name="Sun H."/>
            <person name="Zhang C."/>
            <person name="Fan H."/>
            <person name="Li D."/>
            <person name="Dong L."/>
            <person name="Tao Y."/>
            <person name="Gao C."/>
            <person name="Wu H."/>
            <person name="Li Y."/>
            <person name="Cui Y."/>
            <person name="Guo X."/>
            <person name="Zheng S."/>
            <person name="Wang B."/>
            <person name="Yu K."/>
            <person name="Liang Q."/>
            <person name="Yang W."/>
            <person name="Lou X."/>
            <person name="Chen J."/>
            <person name="Feng M."/>
            <person name="Jian J."/>
            <person name="Zhang X."/>
            <person name="Luo G."/>
            <person name="Jiang Y."/>
            <person name="Liu J."/>
            <person name="Wang Z."/>
            <person name="Sha Y."/>
            <person name="Zhang B."/>
            <person name="Wu H."/>
            <person name="Tang D."/>
            <person name="Shen Q."/>
            <person name="Xue P."/>
            <person name="Zou S."/>
            <person name="Wang X."/>
            <person name="Liu X."/>
            <person name="Wang F."/>
            <person name="Yang Y."/>
            <person name="An X."/>
            <person name="Dong Z."/>
            <person name="Zhang K."/>
            <person name="Zhang X."/>
            <person name="Luo M.C."/>
            <person name="Dvorak J."/>
            <person name="Tong Y."/>
            <person name="Wang J."/>
            <person name="Yang H."/>
            <person name="Li Z."/>
            <person name="Wang D."/>
            <person name="Zhang A."/>
            <person name="Wang J."/>
        </authorList>
    </citation>
    <scope>NUCLEOTIDE SEQUENCE</scope>
</reference>
<evidence type="ECO:0000256" key="1">
    <source>
        <dbReference type="SAM" id="MobiDB-lite"/>
    </source>
</evidence>
<dbReference type="EMBL" id="KD103538">
    <property type="protein sequence ID" value="EMS60919.1"/>
    <property type="molecule type" value="Genomic_DNA"/>
</dbReference>
<protein>
    <submittedName>
        <fullName evidence="2">Uncharacterized protein</fullName>
    </submittedName>
</protein>